<keyword evidence="6" id="KW-0560">Oxidoreductase</keyword>
<sequence length="463" mass="53643">MIIVIFGASGDLAKRKLFPSLSKLNLPNTQIIAYSRSKTTIFDQENATFYSRIKYIEGSYDNLQPLFAYKNEEILFYFAVPPKIYKTLLNQIQFFEKGVLALEKPFGDNLADINEIFNFQKANFSRFCVVFIDHYLLKPLISAIPVFKIKYPLLFKYCSAGFAESVVVISKEILGSEGRLYFDETGIVKDIIQNHLLAFFCSIFYDHSNSKNYMSSEKGNCNEFGDSFDITKTNKDLYKPLIDYNLIGEKRFEVFNNLKIKKEKCLFGQYDDYESELGSKSNTETYAFIEGTYLNTVKTVFIAGKGLNEKLTELRVNLKHEFIKQFLQNISTYLKNQNNSNYKLNDSLINETVKLHIVFNIAPHNKIFLHLLTKNDEEITLPIILTDEILNENKYVTGGLEDHALIFNSLVNKQPFSATSLMEVKKQWEEFDILDCKNESNIFKYKKGIDFPTEIVDYMSYFI</sequence>
<dbReference type="PANTHER" id="PTHR23429">
    <property type="entry name" value="GLUCOSE-6-PHOSPHATE 1-DEHYDROGENASE G6PD"/>
    <property type="match status" value="1"/>
</dbReference>
<evidence type="ECO:0000256" key="4">
    <source>
        <dbReference type="ARBA" id="ARBA00022526"/>
    </source>
</evidence>
<evidence type="ECO:0000259" key="8">
    <source>
        <dbReference type="Pfam" id="PF00479"/>
    </source>
</evidence>
<dbReference type="AlphaFoldDB" id="J9D4M7"/>
<evidence type="ECO:0000256" key="3">
    <source>
        <dbReference type="ARBA" id="ARBA00020444"/>
    </source>
</evidence>
<dbReference type="OrthoDB" id="60984at2759"/>
<feature type="domain" description="Glucose-6-phosphate dehydrogenase NAD-binding" evidence="8">
    <location>
        <begin position="4"/>
        <end position="140"/>
    </location>
</feature>
<reference evidence="11" key="2">
    <citation type="submission" date="2015-07" db="EMBL/GenBank/DDBJ databases">
        <title>Contrasting host-pathogen interactions and genome evolution in two generalist and specialist microsporidian pathogens of mosquitoes.</title>
        <authorList>
            <consortium name="The Broad Institute Genomics Platform"/>
            <consortium name="The Broad Institute Genome Sequencing Center for Infectious Disease"/>
            <person name="Cuomo C.A."/>
            <person name="Sanscrainte N.D."/>
            <person name="Goldberg J.M."/>
            <person name="Heiman D."/>
            <person name="Young S."/>
            <person name="Zeng Q."/>
            <person name="Becnel J.J."/>
            <person name="Birren B.W."/>
        </authorList>
    </citation>
    <scope>NUCLEOTIDE SEQUENCE [LARGE SCALE GENOMIC DNA]</scope>
    <source>
        <strain evidence="11">USNM 41457</strain>
    </source>
</reference>
<dbReference type="InterPro" id="IPR001282">
    <property type="entry name" value="G6P_DH"/>
</dbReference>
<dbReference type="OMA" id="AWCTNTS"/>
<dbReference type="EMBL" id="AFBI03000057">
    <property type="protein sequence ID" value="EJW02761.1"/>
    <property type="molecule type" value="Genomic_DNA"/>
</dbReference>
<dbReference type="HOGENOM" id="CLU_051220_0_0_1"/>
<protein>
    <recommendedName>
        <fullName evidence="3">Glucose-6-phosphate 1-dehydrogenase</fullName>
        <ecNumber evidence="2">1.1.1.49</ecNumber>
    </recommendedName>
</protein>
<dbReference type="Pfam" id="PF00479">
    <property type="entry name" value="G6PD_N"/>
    <property type="match status" value="1"/>
</dbReference>
<dbReference type="InParanoid" id="J9D4M7"/>
<dbReference type="InterPro" id="IPR036291">
    <property type="entry name" value="NAD(P)-bd_dom_sf"/>
</dbReference>
<evidence type="ECO:0000313" key="10">
    <source>
        <dbReference type="EMBL" id="EJW02761.1"/>
    </source>
</evidence>
<accession>J9D4M7</accession>
<reference evidence="10 11" key="1">
    <citation type="submission" date="2011-08" db="EMBL/GenBank/DDBJ databases">
        <authorList>
            <person name="Liu Z.J."/>
            <person name="Shi F.L."/>
            <person name="Lu J.Q."/>
            <person name="Li M."/>
            <person name="Wang Z.L."/>
        </authorList>
    </citation>
    <scope>NUCLEOTIDE SEQUENCE [LARGE SCALE GENOMIC DNA]</scope>
    <source>
        <strain evidence="10 11">USNM 41457</strain>
    </source>
</reference>
<dbReference type="GO" id="GO:0004345">
    <property type="term" value="F:glucose-6-phosphate dehydrogenase activity"/>
    <property type="evidence" value="ECO:0007669"/>
    <property type="project" value="UniProtKB-EC"/>
</dbReference>
<feature type="domain" description="Glucose-6-phosphate dehydrogenase C-terminal" evidence="9">
    <location>
        <begin position="163"/>
        <end position="209"/>
    </location>
</feature>
<comment type="pathway">
    <text evidence="1">Carbohydrate degradation; pentose phosphate pathway; D-ribulose 5-phosphate from D-glucose 6-phosphate (oxidative stage): step 1/3.</text>
</comment>
<comment type="caution">
    <text evidence="10">The sequence shown here is derived from an EMBL/GenBank/DDBJ whole genome shotgun (WGS) entry which is preliminary data.</text>
</comment>
<keyword evidence="5" id="KW-0521">NADP</keyword>
<dbReference type="PRINTS" id="PR00079">
    <property type="entry name" value="G6PDHDRGNASE"/>
</dbReference>
<evidence type="ECO:0000256" key="6">
    <source>
        <dbReference type="ARBA" id="ARBA00023002"/>
    </source>
</evidence>
<keyword evidence="7" id="KW-0119">Carbohydrate metabolism</keyword>
<dbReference type="UniPathway" id="UPA00115">
    <property type="reaction ID" value="UER00408"/>
</dbReference>
<dbReference type="InterPro" id="IPR022674">
    <property type="entry name" value="G6P_DH_NAD-bd"/>
</dbReference>
<dbReference type="Gene3D" id="3.40.50.720">
    <property type="entry name" value="NAD(P)-binding Rossmann-like Domain"/>
    <property type="match status" value="1"/>
</dbReference>
<gene>
    <name evidence="10" type="ORF">EDEG_02854</name>
</gene>
<evidence type="ECO:0000256" key="2">
    <source>
        <dbReference type="ARBA" id="ARBA00013019"/>
    </source>
</evidence>
<dbReference type="GO" id="GO:0006006">
    <property type="term" value="P:glucose metabolic process"/>
    <property type="evidence" value="ECO:0007669"/>
    <property type="project" value="UniProtKB-KW"/>
</dbReference>
<dbReference type="VEuPathDB" id="MicrosporidiaDB:EDEG_02854"/>
<dbReference type="PANTHER" id="PTHR23429:SF0">
    <property type="entry name" value="GLUCOSE-6-PHOSPHATE 1-DEHYDROGENASE"/>
    <property type="match status" value="1"/>
</dbReference>
<keyword evidence="11" id="KW-1185">Reference proteome</keyword>
<evidence type="ECO:0000256" key="5">
    <source>
        <dbReference type="ARBA" id="ARBA00022857"/>
    </source>
</evidence>
<dbReference type="STRING" id="1003232.J9D4M7"/>
<dbReference type="Pfam" id="PF02781">
    <property type="entry name" value="G6PD_C"/>
    <property type="match status" value="1"/>
</dbReference>
<dbReference type="SUPFAM" id="SSF55347">
    <property type="entry name" value="Glyceraldehyde-3-phosphate dehydrogenase-like, C-terminal domain"/>
    <property type="match status" value="2"/>
</dbReference>
<dbReference type="GO" id="GO:0009051">
    <property type="term" value="P:pentose-phosphate shunt, oxidative branch"/>
    <property type="evidence" value="ECO:0007669"/>
    <property type="project" value="TreeGrafter"/>
</dbReference>
<dbReference type="FunCoup" id="J9D4M7">
    <property type="interactions" value="113"/>
</dbReference>
<evidence type="ECO:0000256" key="7">
    <source>
        <dbReference type="ARBA" id="ARBA00023277"/>
    </source>
</evidence>
<evidence type="ECO:0000313" key="11">
    <source>
        <dbReference type="Proteomes" id="UP000003163"/>
    </source>
</evidence>
<dbReference type="Proteomes" id="UP000003163">
    <property type="component" value="Unassembled WGS sequence"/>
</dbReference>
<name>J9D4M7_EDHAE</name>
<dbReference type="GO" id="GO:0050661">
    <property type="term" value="F:NADP binding"/>
    <property type="evidence" value="ECO:0007669"/>
    <property type="project" value="InterPro"/>
</dbReference>
<dbReference type="Gene3D" id="3.30.360.10">
    <property type="entry name" value="Dihydrodipicolinate Reductase, domain 2"/>
    <property type="match status" value="1"/>
</dbReference>
<proteinExistence type="predicted"/>
<evidence type="ECO:0000259" key="9">
    <source>
        <dbReference type="Pfam" id="PF02781"/>
    </source>
</evidence>
<organism evidence="10 11">
    <name type="scientific">Edhazardia aedis (strain USNM 41457)</name>
    <name type="common">Microsporidian parasite</name>
    <dbReference type="NCBI Taxonomy" id="1003232"/>
    <lineage>
        <taxon>Eukaryota</taxon>
        <taxon>Fungi</taxon>
        <taxon>Fungi incertae sedis</taxon>
        <taxon>Microsporidia</taxon>
        <taxon>Edhazardia</taxon>
    </lineage>
</organism>
<evidence type="ECO:0000256" key="1">
    <source>
        <dbReference type="ARBA" id="ARBA00004937"/>
    </source>
</evidence>
<keyword evidence="4" id="KW-0313">Glucose metabolism</keyword>
<dbReference type="EC" id="1.1.1.49" evidence="2"/>
<dbReference type="InterPro" id="IPR022675">
    <property type="entry name" value="G6P_DH_C"/>
</dbReference>
<dbReference type="SUPFAM" id="SSF51735">
    <property type="entry name" value="NAD(P)-binding Rossmann-fold domains"/>
    <property type="match status" value="1"/>
</dbReference>